<dbReference type="CDD" id="cd06550">
    <property type="entry name" value="TM_ABC_iron-siderophores_like"/>
    <property type="match status" value="1"/>
</dbReference>
<dbReference type="InterPro" id="IPR000522">
    <property type="entry name" value="ABC_transptr_permease_BtuC"/>
</dbReference>
<proteinExistence type="inferred from homology"/>
<evidence type="ECO:0000256" key="7">
    <source>
        <dbReference type="ARBA" id="ARBA00023136"/>
    </source>
</evidence>
<evidence type="ECO:0000313" key="10">
    <source>
        <dbReference type="Proteomes" id="UP001379949"/>
    </source>
</evidence>
<dbReference type="RefSeq" id="WP_341567745.1">
    <property type="nucleotide sequence ID" value="NZ_JBAKAR010000012.1"/>
</dbReference>
<dbReference type="PANTHER" id="PTHR30472">
    <property type="entry name" value="FERRIC ENTEROBACTIN TRANSPORT SYSTEM PERMEASE PROTEIN"/>
    <property type="match status" value="1"/>
</dbReference>
<gene>
    <name evidence="9" type="ORF">V6242_13730</name>
</gene>
<evidence type="ECO:0000256" key="5">
    <source>
        <dbReference type="ARBA" id="ARBA00022692"/>
    </source>
</evidence>
<keyword evidence="10" id="KW-1185">Reference proteome</keyword>
<comment type="similarity">
    <text evidence="2">Belongs to the binding-protein-dependent transport system permease family. FecCD subfamily.</text>
</comment>
<dbReference type="Pfam" id="PF01032">
    <property type="entry name" value="FecCD"/>
    <property type="match status" value="1"/>
</dbReference>
<comment type="subcellular location">
    <subcellularLocation>
        <location evidence="1">Cell membrane</location>
        <topology evidence="1">Multi-pass membrane protein</topology>
    </subcellularLocation>
</comment>
<accession>A0ABU9G6V1</accession>
<feature type="transmembrane region" description="Helical" evidence="8">
    <location>
        <begin position="57"/>
        <end position="76"/>
    </location>
</feature>
<keyword evidence="4" id="KW-1003">Cell membrane</keyword>
<evidence type="ECO:0000256" key="1">
    <source>
        <dbReference type="ARBA" id="ARBA00004651"/>
    </source>
</evidence>
<keyword evidence="5 8" id="KW-0812">Transmembrane</keyword>
<feature type="transmembrane region" description="Helical" evidence="8">
    <location>
        <begin position="341"/>
        <end position="359"/>
    </location>
</feature>
<feature type="transmembrane region" description="Helical" evidence="8">
    <location>
        <begin position="96"/>
        <end position="113"/>
    </location>
</feature>
<dbReference type="SUPFAM" id="SSF81345">
    <property type="entry name" value="ABC transporter involved in vitamin B12 uptake, BtuC"/>
    <property type="match status" value="1"/>
</dbReference>
<feature type="transmembrane region" description="Helical" evidence="8">
    <location>
        <begin position="313"/>
        <end position="335"/>
    </location>
</feature>
<feature type="transmembrane region" description="Helical" evidence="8">
    <location>
        <begin position="182"/>
        <end position="202"/>
    </location>
</feature>
<feature type="transmembrane region" description="Helical" evidence="8">
    <location>
        <begin position="20"/>
        <end position="45"/>
    </location>
</feature>
<evidence type="ECO:0000256" key="2">
    <source>
        <dbReference type="ARBA" id="ARBA00007935"/>
    </source>
</evidence>
<evidence type="ECO:0000256" key="3">
    <source>
        <dbReference type="ARBA" id="ARBA00022448"/>
    </source>
</evidence>
<keyword evidence="3" id="KW-0813">Transport</keyword>
<dbReference type="EMBL" id="JBAKAR010000012">
    <property type="protein sequence ID" value="MEL0614211.1"/>
    <property type="molecule type" value="Genomic_DNA"/>
</dbReference>
<keyword evidence="6 8" id="KW-1133">Transmembrane helix</keyword>
<reference evidence="9 10" key="1">
    <citation type="submission" date="2024-02" db="EMBL/GenBank/DDBJ databases">
        <title>Bacteria isolated from the canopy kelp, Nereocystis luetkeana.</title>
        <authorList>
            <person name="Pfister C.A."/>
            <person name="Younker I.T."/>
            <person name="Light S.H."/>
        </authorList>
    </citation>
    <scope>NUCLEOTIDE SEQUENCE [LARGE SCALE GENOMIC DNA]</scope>
    <source>
        <strain evidence="9 10">TI.4.07</strain>
    </source>
</reference>
<evidence type="ECO:0000313" key="9">
    <source>
        <dbReference type="EMBL" id="MEL0614211.1"/>
    </source>
</evidence>
<dbReference type="Proteomes" id="UP001379949">
    <property type="component" value="Unassembled WGS sequence"/>
</dbReference>
<organism evidence="9 10">
    <name type="scientific">Marinomonas arenicola</name>
    <dbReference type="NCBI Taxonomy" id="569601"/>
    <lineage>
        <taxon>Bacteria</taxon>
        <taxon>Pseudomonadati</taxon>
        <taxon>Pseudomonadota</taxon>
        <taxon>Gammaproteobacteria</taxon>
        <taxon>Oceanospirillales</taxon>
        <taxon>Oceanospirillaceae</taxon>
        <taxon>Marinomonas</taxon>
    </lineage>
</organism>
<evidence type="ECO:0000256" key="4">
    <source>
        <dbReference type="ARBA" id="ARBA00022475"/>
    </source>
</evidence>
<evidence type="ECO:0000256" key="8">
    <source>
        <dbReference type="SAM" id="Phobius"/>
    </source>
</evidence>
<dbReference type="PANTHER" id="PTHR30472:SF67">
    <property type="entry name" value="PERMEASE OF ABC TRANSPORTER-RELATED"/>
    <property type="match status" value="1"/>
</dbReference>
<feature type="transmembrane region" description="Helical" evidence="8">
    <location>
        <begin position="154"/>
        <end position="176"/>
    </location>
</feature>
<sequence length="367" mass="38438">MSGVSSKVRGNRASRSATVLSGYVPLPMLVVTLVILLLGLMGLAIGVGSVSIQQSTVWGVIANKLSLAWLHPTWFLPDWSMGRENIVWAVRLPRTILAATVGASLALVGASLQSVTRNPLADPHLLGISSGAALGAIIALLHTGMVLGAVTVPVFAFLGALLAMFLVLLVANFAVAHSAGRLILAGVAVAFVLTSLGSLFIFMGDHRASHTVIFWMLGGLGLAQWGQLWFPISALVLGSAYLIYNARYLNAMILGDETASTLGVPVERFRIVVIVVCALLTGAAVAFSGVIGFVGLMVPHIVRLLMGGDYRKVLPLSALLGAIFLVVADIVARIIMPPQDMPIGILTGLVGGVGFVVLMRKRRGVAL</sequence>
<comment type="caution">
    <text evidence="9">The sequence shown here is derived from an EMBL/GenBank/DDBJ whole genome shotgun (WGS) entry which is preliminary data.</text>
</comment>
<feature type="transmembrane region" description="Helical" evidence="8">
    <location>
        <begin position="271"/>
        <end position="301"/>
    </location>
</feature>
<protein>
    <submittedName>
        <fullName evidence="9">Iron ABC transporter permease</fullName>
    </submittedName>
</protein>
<keyword evidence="7 8" id="KW-0472">Membrane</keyword>
<feature type="transmembrane region" description="Helical" evidence="8">
    <location>
        <begin position="214"/>
        <end position="244"/>
    </location>
</feature>
<name>A0ABU9G6V1_9GAMM</name>
<dbReference type="InterPro" id="IPR037294">
    <property type="entry name" value="ABC_BtuC-like"/>
</dbReference>
<evidence type="ECO:0000256" key="6">
    <source>
        <dbReference type="ARBA" id="ARBA00022989"/>
    </source>
</evidence>
<dbReference type="Gene3D" id="1.10.3470.10">
    <property type="entry name" value="ABC transporter involved in vitamin B12 uptake, BtuC"/>
    <property type="match status" value="1"/>
</dbReference>
<feature type="transmembrane region" description="Helical" evidence="8">
    <location>
        <begin position="125"/>
        <end position="147"/>
    </location>
</feature>